<dbReference type="GO" id="GO:0004563">
    <property type="term" value="F:beta-N-acetylhexosaminidase activity"/>
    <property type="evidence" value="ECO:0007669"/>
    <property type="project" value="UniProtKB-EC"/>
</dbReference>
<dbReference type="Pfam" id="PF02838">
    <property type="entry name" value="Glyco_hydro_20b"/>
    <property type="match status" value="1"/>
</dbReference>
<evidence type="ECO:0000256" key="2">
    <source>
        <dbReference type="ARBA" id="ARBA00006285"/>
    </source>
</evidence>
<evidence type="ECO:0000259" key="8">
    <source>
        <dbReference type="Pfam" id="PF00728"/>
    </source>
</evidence>
<evidence type="ECO:0000256" key="5">
    <source>
        <dbReference type="ARBA" id="ARBA00023295"/>
    </source>
</evidence>
<dbReference type="InterPro" id="IPR017853">
    <property type="entry name" value="GH"/>
</dbReference>
<name>A0A5B8VHM4_9BACT</name>
<dbReference type="PANTHER" id="PTHR22600">
    <property type="entry name" value="BETA-HEXOSAMINIDASE"/>
    <property type="match status" value="1"/>
</dbReference>
<dbReference type="GO" id="GO:0005975">
    <property type="term" value="P:carbohydrate metabolic process"/>
    <property type="evidence" value="ECO:0007669"/>
    <property type="project" value="InterPro"/>
</dbReference>
<dbReference type="PIRSF" id="PIRSF001093">
    <property type="entry name" value="B-hxosamndse_ab_euk"/>
    <property type="match status" value="1"/>
</dbReference>
<dbReference type="EMBL" id="CP042434">
    <property type="protein sequence ID" value="QEC70551.1"/>
    <property type="molecule type" value="Genomic_DNA"/>
</dbReference>
<evidence type="ECO:0000256" key="4">
    <source>
        <dbReference type="ARBA" id="ARBA00022801"/>
    </source>
</evidence>
<evidence type="ECO:0000256" key="1">
    <source>
        <dbReference type="ARBA" id="ARBA00001231"/>
    </source>
</evidence>
<dbReference type="Gene3D" id="3.20.20.80">
    <property type="entry name" value="Glycosidases"/>
    <property type="match status" value="1"/>
</dbReference>
<reference evidence="10 11" key="1">
    <citation type="journal article" date="2017" name="Int. J. Syst. Evol. Microbiol.">
        <title>Arachidicoccus ginsenosidivorans sp. nov., with ginsenoside-converting activity isolated from ginseng cultivating soil.</title>
        <authorList>
            <person name="Siddiqi M.Z."/>
            <person name="Aslam Z."/>
            <person name="Im W.T."/>
        </authorList>
    </citation>
    <scope>NUCLEOTIDE SEQUENCE [LARGE SCALE GENOMIC DNA]</scope>
    <source>
        <strain evidence="10 11">Gsoil 809</strain>
    </source>
</reference>
<evidence type="ECO:0000256" key="7">
    <source>
        <dbReference type="SAM" id="Phobius"/>
    </source>
</evidence>
<dbReference type="SUPFAM" id="SSF51445">
    <property type="entry name" value="(Trans)glycosidases"/>
    <property type="match status" value="1"/>
</dbReference>
<comment type="similarity">
    <text evidence="2">Belongs to the glycosyl hydrolase 20 family.</text>
</comment>
<evidence type="ECO:0000259" key="9">
    <source>
        <dbReference type="Pfam" id="PF02838"/>
    </source>
</evidence>
<dbReference type="Proteomes" id="UP000321291">
    <property type="component" value="Chromosome"/>
</dbReference>
<dbReference type="InterPro" id="IPR029018">
    <property type="entry name" value="Hex-like_dom2"/>
</dbReference>
<dbReference type="RefSeq" id="WP_146779814.1">
    <property type="nucleotide sequence ID" value="NZ_CP042434.1"/>
</dbReference>
<dbReference type="KEGG" id="agi:FSB73_01335"/>
<evidence type="ECO:0000256" key="6">
    <source>
        <dbReference type="PIRSR" id="PIRSR625705-1"/>
    </source>
</evidence>
<keyword evidence="7" id="KW-1133">Transmembrane helix</keyword>
<keyword evidence="4" id="KW-0378">Hydrolase</keyword>
<dbReference type="CDD" id="cd06563">
    <property type="entry name" value="GH20_chitobiase-like"/>
    <property type="match status" value="1"/>
</dbReference>
<gene>
    <name evidence="10" type="ORF">FSB73_01335</name>
</gene>
<keyword evidence="5" id="KW-0326">Glycosidase</keyword>
<dbReference type="OrthoDB" id="726159at2"/>
<accession>A0A5B8VHM4</accession>
<dbReference type="InterPro" id="IPR015883">
    <property type="entry name" value="Glyco_hydro_20_cat"/>
</dbReference>
<feature type="transmembrane region" description="Helical" evidence="7">
    <location>
        <begin position="21"/>
        <end position="41"/>
    </location>
</feature>
<evidence type="ECO:0000313" key="11">
    <source>
        <dbReference type="Proteomes" id="UP000321291"/>
    </source>
</evidence>
<dbReference type="Pfam" id="PF00728">
    <property type="entry name" value="Glyco_hydro_20"/>
    <property type="match status" value="1"/>
</dbReference>
<dbReference type="GO" id="GO:0016020">
    <property type="term" value="C:membrane"/>
    <property type="evidence" value="ECO:0007669"/>
    <property type="project" value="TreeGrafter"/>
</dbReference>
<proteinExistence type="inferred from homology"/>
<dbReference type="InterPro" id="IPR015882">
    <property type="entry name" value="HEX_bac_N"/>
</dbReference>
<dbReference type="GO" id="GO:0030203">
    <property type="term" value="P:glycosaminoglycan metabolic process"/>
    <property type="evidence" value="ECO:0007669"/>
    <property type="project" value="TreeGrafter"/>
</dbReference>
<organism evidence="10 11">
    <name type="scientific">Arachidicoccus ginsenosidivorans</name>
    <dbReference type="NCBI Taxonomy" id="496057"/>
    <lineage>
        <taxon>Bacteria</taxon>
        <taxon>Pseudomonadati</taxon>
        <taxon>Bacteroidota</taxon>
        <taxon>Chitinophagia</taxon>
        <taxon>Chitinophagales</taxon>
        <taxon>Chitinophagaceae</taxon>
        <taxon>Arachidicoccus</taxon>
    </lineage>
</organism>
<dbReference type="EC" id="3.2.1.52" evidence="3"/>
<sequence length="620" mass="70533">MQKIYMRDFNNRFLIGGELPGCRYLAMIKAVIAVFILVMALPNPSSAIIVNNWENDFKIINSEKVLQFEVLADKQVQDTCPAIIPLPNKYSLLVVNRSKFFYLKTNTVIILDKGAAKIINPRLRNQWQTLFKTNIQRLLDLDLDFSFNENRNQSLNESIPSIMLNLARPGDKLISDAAIATKTGSYRLSISPNRVVITANDQSGFLYGLISLIQLGIHENINNQGSMLNSAQLRIPCWQIQDQPNYEWRGLMLDESRHFFGKAEVEKLLTWMAYYKLNRFHWHLTDEPGWRIQMNTYPKLTTIGAIGNKTDSTAPAMYYTQADIKEVITYAKALGITVIPEIDMPGHATAANRAYPENSGGGVGKFANFTFNPGRDSTYSFLTNILREVQGLFGSKMVHLGGDEVSFGNGSWGQLPAVKNLMTSRHLKDNKEVEAYFLRRMADSALQYNDKILTWDEGVDAGLDANKTIIFWWRHDKIGALKHAIEKGYDVVMCPRIPLYFDFVQDSSHKVGRKWAGKYASLQQVFDFDPASYTINMESKGKVLGLQANLWTETVHTVQRLDFMLFPRMAALAAAAWTKKTVRQIDHFENTLKSELYLYNKAGIDYYNPFDPAYTPEVKK</sequence>
<feature type="domain" description="Beta-hexosaminidase bacterial type N-terminal" evidence="9">
    <location>
        <begin position="81"/>
        <end position="243"/>
    </location>
</feature>
<feature type="domain" description="Glycoside hydrolase family 20 catalytic" evidence="8">
    <location>
        <begin position="246"/>
        <end position="579"/>
    </location>
</feature>
<dbReference type="InterPro" id="IPR025705">
    <property type="entry name" value="Beta_hexosaminidase_sua/sub"/>
</dbReference>
<feature type="active site" description="Proton donor" evidence="6">
    <location>
        <position position="404"/>
    </location>
</feature>
<evidence type="ECO:0000313" key="10">
    <source>
        <dbReference type="EMBL" id="QEC70551.1"/>
    </source>
</evidence>
<dbReference type="Gene3D" id="3.30.379.10">
    <property type="entry name" value="Chitobiase/beta-hexosaminidase domain 2-like"/>
    <property type="match status" value="1"/>
</dbReference>
<dbReference type="PRINTS" id="PR00738">
    <property type="entry name" value="GLHYDRLASE20"/>
</dbReference>
<keyword evidence="7" id="KW-0812">Transmembrane</keyword>
<dbReference type="PANTHER" id="PTHR22600:SF57">
    <property type="entry name" value="BETA-N-ACETYLHEXOSAMINIDASE"/>
    <property type="match status" value="1"/>
</dbReference>
<dbReference type="AlphaFoldDB" id="A0A5B8VHM4"/>
<dbReference type="SUPFAM" id="SSF55545">
    <property type="entry name" value="beta-N-acetylhexosaminidase-like domain"/>
    <property type="match status" value="1"/>
</dbReference>
<evidence type="ECO:0000256" key="3">
    <source>
        <dbReference type="ARBA" id="ARBA00012663"/>
    </source>
</evidence>
<keyword evidence="7" id="KW-0472">Membrane</keyword>
<comment type="catalytic activity">
    <reaction evidence="1">
        <text>Hydrolysis of terminal non-reducing N-acetyl-D-hexosamine residues in N-acetyl-beta-D-hexosaminides.</text>
        <dbReference type="EC" id="3.2.1.52"/>
    </reaction>
</comment>
<keyword evidence="11" id="KW-1185">Reference proteome</keyword>
<protein>
    <recommendedName>
        <fullName evidence="3">beta-N-acetylhexosaminidase</fullName>
        <ecNumber evidence="3">3.2.1.52</ecNumber>
    </recommendedName>
</protein>